<dbReference type="PANTHER" id="PTHR13180">
    <property type="entry name" value="SMALL MEMBRANE PROTEIN-RELATED"/>
    <property type="match status" value="1"/>
</dbReference>
<reference evidence="7 8" key="1">
    <citation type="journal article" date="2017" name="Mycologia">
        <title>Bifiguratus adelaidae, gen. et sp. nov., a new member of Mucoromycotina in endophytic and soil-dwelling habitats.</title>
        <authorList>
            <person name="Torres-Cruz T.J."/>
            <person name="Billingsley Tobias T.L."/>
            <person name="Almatruk M."/>
            <person name="Hesse C."/>
            <person name="Kuske C.R."/>
            <person name="Desiro A."/>
            <person name="Benucci G.M."/>
            <person name="Bonito G."/>
            <person name="Stajich J.E."/>
            <person name="Dunlap C."/>
            <person name="Arnold A.E."/>
            <person name="Porras-Alfaro A."/>
        </authorList>
    </citation>
    <scope>NUCLEOTIDE SEQUENCE [LARGE SCALE GENOMIC DNA]</scope>
    <source>
        <strain evidence="7 8">AZ0501</strain>
    </source>
</reference>
<evidence type="ECO:0000256" key="3">
    <source>
        <dbReference type="ARBA" id="ARBA00022692"/>
    </source>
</evidence>
<dbReference type="AlphaFoldDB" id="A0A261Y3L3"/>
<gene>
    <name evidence="7" type="ORF">BZG36_02455</name>
</gene>
<accession>A0A261Y3L3</accession>
<keyword evidence="3 6" id="KW-0812">Transmembrane</keyword>
<protein>
    <submittedName>
        <fullName evidence="7">Uncharacterized protein</fullName>
    </submittedName>
</protein>
<evidence type="ECO:0000256" key="5">
    <source>
        <dbReference type="ARBA" id="ARBA00023136"/>
    </source>
</evidence>
<evidence type="ECO:0000256" key="2">
    <source>
        <dbReference type="ARBA" id="ARBA00005335"/>
    </source>
</evidence>
<organism evidence="7 8">
    <name type="scientific">Bifiguratus adelaidae</name>
    <dbReference type="NCBI Taxonomy" id="1938954"/>
    <lineage>
        <taxon>Eukaryota</taxon>
        <taxon>Fungi</taxon>
        <taxon>Fungi incertae sedis</taxon>
        <taxon>Mucoromycota</taxon>
        <taxon>Mucoromycotina</taxon>
        <taxon>Endogonomycetes</taxon>
        <taxon>Endogonales</taxon>
        <taxon>Endogonales incertae sedis</taxon>
        <taxon>Bifiguratus</taxon>
    </lineage>
</organism>
<dbReference type="OrthoDB" id="268928at2759"/>
<dbReference type="Proteomes" id="UP000242875">
    <property type="component" value="Unassembled WGS sequence"/>
</dbReference>
<dbReference type="GO" id="GO:0000329">
    <property type="term" value="C:fungal-type vacuole membrane"/>
    <property type="evidence" value="ECO:0007669"/>
    <property type="project" value="EnsemblFungi"/>
</dbReference>
<comment type="subcellular location">
    <subcellularLocation>
        <location evidence="1">Membrane</location>
        <topology evidence="1">Multi-pass membrane protein</topology>
    </subcellularLocation>
</comment>
<dbReference type="Pfam" id="PF05255">
    <property type="entry name" value="UPF0220"/>
    <property type="match status" value="1"/>
</dbReference>
<keyword evidence="4 6" id="KW-1133">Transmembrane helix</keyword>
<dbReference type="GO" id="GO:0034424">
    <property type="term" value="C:Vps55/Vps68 complex"/>
    <property type="evidence" value="ECO:0007669"/>
    <property type="project" value="EnsemblFungi"/>
</dbReference>
<dbReference type="EMBL" id="MVBO01000020">
    <property type="protein sequence ID" value="OZJ05220.1"/>
    <property type="molecule type" value="Genomic_DNA"/>
</dbReference>
<dbReference type="GO" id="GO:0032511">
    <property type="term" value="P:late endosome to vacuole transport via multivesicular body sorting pathway"/>
    <property type="evidence" value="ECO:0007669"/>
    <property type="project" value="EnsemblFungi"/>
</dbReference>
<feature type="transmembrane region" description="Helical" evidence="6">
    <location>
        <begin position="138"/>
        <end position="161"/>
    </location>
</feature>
<evidence type="ECO:0000256" key="4">
    <source>
        <dbReference type="ARBA" id="ARBA00022989"/>
    </source>
</evidence>
<feature type="transmembrane region" description="Helical" evidence="6">
    <location>
        <begin position="66"/>
        <end position="83"/>
    </location>
</feature>
<name>A0A261Y3L3_9FUNG</name>
<keyword evidence="8" id="KW-1185">Reference proteome</keyword>
<comment type="similarity">
    <text evidence="2">Belongs to the UPF0220 family.</text>
</comment>
<dbReference type="InterPro" id="IPR007919">
    <property type="entry name" value="UPF0220"/>
</dbReference>
<evidence type="ECO:0000256" key="1">
    <source>
        <dbReference type="ARBA" id="ARBA00004141"/>
    </source>
</evidence>
<evidence type="ECO:0000313" key="8">
    <source>
        <dbReference type="Proteomes" id="UP000242875"/>
    </source>
</evidence>
<evidence type="ECO:0000313" key="7">
    <source>
        <dbReference type="EMBL" id="OZJ05220.1"/>
    </source>
</evidence>
<keyword evidence="5 6" id="KW-0472">Membrane</keyword>
<feature type="transmembrane region" description="Helical" evidence="6">
    <location>
        <begin position="104"/>
        <end position="126"/>
    </location>
</feature>
<sequence length="174" mass="18973">MAPPWDEGRGVFVFKLPNIFKLGPKARDAGIYVAGGLFALGWWVFIDGITLASRNQDSVVHIGFEDWVSGILATLGMIIINLIDKSRLRGDGFGDSGVAWKARLFLFVGFALMAGGLAGSLSVLAVKYLDKGIHMPELYYGIAGVVQCSLIMISTVVLWVAHNAESEYQYNFLL</sequence>
<comment type="caution">
    <text evidence="7">The sequence shown here is derived from an EMBL/GenBank/DDBJ whole genome shotgun (WGS) entry which is preliminary data.</text>
</comment>
<proteinExistence type="inferred from homology"/>
<evidence type="ECO:0000256" key="6">
    <source>
        <dbReference type="SAM" id="Phobius"/>
    </source>
</evidence>
<feature type="transmembrane region" description="Helical" evidence="6">
    <location>
        <begin position="29"/>
        <end position="46"/>
    </location>
</feature>